<dbReference type="SUPFAM" id="SSF51338">
    <property type="entry name" value="Composite domain of metallo-dependent hydrolases"/>
    <property type="match status" value="1"/>
</dbReference>
<dbReference type="KEGG" id="mfv:Mfer_0461"/>
<dbReference type="Gene3D" id="2.30.40.10">
    <property type="entry name" value="Urease, subunit C, domain 1"/>
    <property type="match status" value="1"/>
</dbReference>
<proteinExistence type="predicted"/>
<dbReference type="SUPFAM" id="SSF51556">
    <property type="entry name" value="Metallo-dependent hydrolases"/>
    <property type="match status" value="1"/>
</dbReference>
<dbReference type="InterPro" id="IPR032466">
    <property type="entry name" value="Metal_Hydrolase"/>
</dbReference>
<organism evidence="2 3">
    <name type="scientific">Methanothermus fervidus (strain ATCC 43054 / DSM 2088 / JCM 10308 / V24 S)</name>
    <dbReference type="NCBI Taxonomy" id="523846"/>
    <lineage>
        <taxon>Archaea</taxon>
        <taxon>Methanobacteriati</taxon>
        <taxon>Methanobacteriota</taxon>
        <taxon>Methanomada group</taxon>
        <taxon>Methanobacteria</taxon>
        <taxon>Methanobacteriales</taxon>
        <taxon>Methanothermaceae</taxon>
        <taxon>Methanothermus</taxon>
    </lineage>
</organism>
<dbReference type="EMBL" id="CP002278">
    <property type="protein sequence ID" value="ADP77261.1"/>
    <property type="molecule type" value="Genomic_DNA"/>
</dbReference>
<sequence>MLIIENGLVLLGKELKPVRTNLVIEDDKIIEITNNKFNHGKKIDATGCIVLPSFTNSHIHIADSFAKDIADGKSLDEIVKPPNGIKHRLLEKTPKEKIVESVKRSVKEMLMTGTTRFIDFREGGIEGIKLVRDAIKDLPIECKFLGRDPIFYNPNAKRNEVRKKTKNLLSYCDGVGLSGFGEIDDNIAKIVVSQCKKNKKIAAIHVAEDVKTQKISLKNTGKTEVQRALETGFDMLIHVTNPTSADIELLKNSDVSVVLCPRSNGILGTGIPPISNLLHLNINLLLGSDNVMFNAPNMIREMEYTLKVSRGFSRKYLDPKIVIKMATTNSLPIFGDVGCIEEGYRADILIVKKLSSNPWLSIINRLEPHDIHYVIKDGKIVNLAN</sequence>
<dbReference type="HOGENOM" id="CLU_012358_1_0_2"/>
<dbReference type="Pfam" id="PF01979">
    <property type="entry name" value="Amidohydro_1"/>
    <property type="match status" value="1"/>
</dbReference>
<dbReference type="InterPro" id="IPR006680">
    <property type="entry name" value="Amidohydro-rel"/>
</dbReference>
<gene>
    <name evidence="2" type="ordered locus">Mfer_0461</name>
</gene>
<protein>
    <submittedName>
        <fullName evidence="2">S-adenosylhomocysteine deaminase</fullName>
        <ecNumber evidence="2">3.5.4.28</ecNumber>
    </submittedName>
</protein>
<reference evidence="2 3" key="1">
    <citation type="journal article" date="2010" name="Stand. Genomic Sci.">
        <title>Complete genome sequence of Methanothermus fervidus type strain (V24S).</title>
        <authorList>
            <person name="Anderson I."/>
            <person name="Djao O.D."/>
            <person name="Misra M."/>
            <person name="Chertkov O."/>
            <person name="Nolan M."/>
            <person name="Lucas S."/>
            <person name="Lapidus A."/>
            <person name="Del Rio T.G."/>
            <person name="Tice H."/>
            <person name="Cheng J.F."/>
            <person name="Tapia R."/>
            <person name="Han C."/>
            <person name="Goodwin L."/>
            <person name="Pitluck S."/>
            <person name="Liolios K."/>
            <person name="Ivanova N."/>
            <person name="Mavromatis K."/>
            <person name="Mikhailova N."/>
            <person name="Pati A."/>
            <person name="Brambilla E."/>
            <person name="Chen A."/>
            <person name="Palaniappan K."/>
            <person name="Land M."/>
            <person name="Hauser L."/>
            <person name="Chang Y.J."/>
            <person name="Jeffries C.D."/>
            <person name="Sikorski J."/>
            <person name="Spring S."/>
            <person name="Rohde M."/>
            <person name="Eichinger K."/>
            <person name="Huber H."/>
            <person name="Wirth R."/>
            <person name="Goker M."/>
            <person name="Detter J.C."/>
            <person name="Woyke T."/>
            <person name="Bristow J."/>
            <person name="Eisen J.A."/>
            <person name="Markowitz V."/>
            <person name="Hugenholtz P."/>
            <person name="Klenk H.P."/>
            <person name="Kyrpides N.C."/>
        </authorList>
    </citation>
    <scope>NUCLEOTIDE SEQUENCE [LARGE SCALE GENOMIC DNA]</scope>
    <source>
        <strain evidence="3">ATCC 43054 / DSM 2088 / JCM 10308 / V24 S</strain>
    </source>
</reference>
<dbReference type="GO" id="GO:0050270">
    <property type="term" value="F:S-adenosylhomocysteine deaminase activity"/>
    <property type="evidence" value="ECO:0007669"/>
    <property type="project" value="UniProtKB-EC"/>
</dbReference>
<dbReference type="STRING" id="523846.Mfer_0461"/>
<dbReference type="EC" id="3.5.4.28" evidence="2"/>
<evidence type="ECO:0000313" key="3">
    <source>
        <dbReference type="Proteomes" id="UP000002315"/>
    </source>
</evidence>
<dbReference type="OrthoDB" id="42910at2157"/>
<dbReference type="Gene3D" id="3.20.20.140">
    <property type="entry name" value="Metal-dependent hydrolases"/>
    <property type="match status" value="1"/>
</dbReference>
<evidence type="ECO:0000259" key="1">
    <source>
        <dbReference type="Pfam" id="PF01979"/>
    </source>
</evidence>
<dbReference type="PANTHER" id="PTHR43794:SF5">
    <property type="entry name" value="CHLOROHYDROLASE FAMILY PROTEIN"/>
    <property type="match status" value="1"/>
</dbReference>
<dbReference type="AlphaFoldDB" id="E3GY79"/>
<name>E3GY79_METFV</name>
<dbReference type="InterPro" id="IPR050287">
    <property type="entry name" value="MTA/SAH_deaminase"/>
</dbReference>
<feature type="domain" description="Amidohydrolase-related" evidence="1">
    <location>
        <begin position="49"/>
        <end position="381"/>
    </location>
</feature>
<dbReference type="PANTHER" id="PTHR43794">
    <property type="entry name" value="AMINOHYDROLASE SSNA-RELATED"/>
    <property type="match status" value="1"/>
</dbReference>
<dbReference type="NCBIfam" id="NF005552">
    <property type="entry name" value="PRK07213.1"/>
    <property type="match status" value="1"/>
</dbReference>
<keyword evidence="3" id="KW-1185">Reference proteome</keyword>
<dbReference type="InterPro" id="IPR011059">
    <property type="entry name" value="Metal-dep_hydrolase_composite"/>
</dbReference>
<dbReference type="Proteomes" id="UP000002315">
    <property type="component" value="Chromosome"/>
</dbReference>
<keyword evidence="2" id="KW-0378">Hydrolase</keyword>
<evidence type="ECO:0000313" key="2">
    <source>
        <dbReference type="EMBL" id="ADP77261.1"/>
    </source>
</evidence>
<accession>E3GY79</accession>